<evidence type="ECO:0000313" key="2">
    <source>
        <dbReference type="Proteomes" id="UP001597282"/>
    </source>
</evidence>
<accession>A0ABW4C997</accession>
<keyword evidence="2" id="KW-1185">Reference proteome</keyword>
<comment type="caution">
    <text evidence="1">The sequence shown here is derived from an EMBL/GenBank/DDBJ whole genome shotgun (WGS) entry which is preliminary data.</text>
</comment>
<name>A0ABW4C997_9BACL</name>
<sequence>MPKNHGRLPHFLGWNALEALNYEYWNMDLVDQVEEELQQAVHLLTSLERVPDYSWEDLRFYQSLLEMTRHARKENTLSPLPLVQEDLEQYFKEKSVSHREIRNGVGGMEAG</sequence>
<dbReference type="Proteomes" id="UP001597282">
    <property type="component" value="Unassembled WGS sequence"/>
</dbReference>
<proteinExistence type="predicted"/>
<dbReference type="RefSeq" id="WP_380163067.1">
    <property type="nucleotide sequence ID" value="NZ_JBHTNU010000002.1"/>
</dbReference>
<organism evidence="1 2">
    <name type="scientific">Kroppenstedtia sanguinis</name>
    <dbReference type="NCBI Taxonomy" id="1380684"/>
    <lineage>
        <taxon>Bacteria</taxon>
        <taxon>Bacillati</taxon>
        <taxon>Bacillota</taxon>
        <taxon>Bacilli</taxon>
        <taxon>Bacillales</taxon>
        <taxon>Thermoactinomycetaceae</taxon>
        <taxon>Kroppenstedtia</taxon>
    </lineage>
</organism>
<reference evidence="2" key="1">
    <citation type="journal article" date="2019" name="Int. J. Syst. Evol. Microbiol.">
        <title>The Global Catalogue of Microorganisms (GCM) 10K type strain sequencing project: providing services to taxonomists for standard genome sequencing and annotation.</title>
        <authorList>
            <consortium name="The Broad Institute Genomics Platform"/>
            <consortium name="The Broad Institute Genome Sequencing Center for Infectious Disease"/>
            <person name="Wu L."/>
            <person name="Ma J."/>
        </authorList>
    </citation>
    <scope>NUCLEOTIDE SEQUENCE [LARGE SCALE GENOMIC DNA]</scope>
    <source>
        <strain evidence="2">S1</strain>
    </source>
</reference>
<evidence type="ECO:0000313" key="1">
    <source>
        <dbReference type="EMBL" id="MFD1426076.1"/>
    </source>
</evidence>
<protein>
    <submittedName>
        <fullName evidence="1">Uncharacterized protein</fullName>
    </submittedName>
</protein>
<gene>
    <name evidence="1" type="ORF">ACFQ4Y_03910</name>
</gene>
<dbReference type="EMBL" id="JBHTNU010000002">
    <property type="protein sequence ID" value="MFD1426076.1"/>
    <property type="molecule type" value="Genomic_DNA"/>
</dbReference>